<feature type="transmembrane region" description="Helical" evidence="7">
    <location>
        <begin position="39"/>
        <end position="57"/>
    </location>
</feature>
<gene>
    <name evidence="9" type="ORF">HLPR_08710</name>
</gene>
<feature type="transmembrane region" description="Helical" evidence="7">
    <location>
        <begin position="102"/>
        <end position="120"/>
    </location>
</feature>
<feature type="transmembrane region" description="Helical" evidence="7">
    <location>
        <begin position="208"/>
        <end position="231"/>
    </location>
</feature>
<proteinExistence type="inferred from homology"/>
<dbReference type="GO" id="GO:0005886">
    <property type="term" value="C:plasma membrane"/>
    <property type="evidence" value="ECO:0007669"/>
    <property type="project" value="UniProtKB-SubCell"/>
</dbReference>
<feature type="transmembrane region" description="Helical" evidence="7">
    <location>
        <begin position="77"/>
        <end position="96"/>
    </location>
</feature>
<evidence type="ECO:0000256" key="6">
    <source>
        <dbReference type="ARBA" id="ARBA00023136"/>
    </source>
</evidence>
<dbReference type="AlphaFoldDB" id="A0AAU9EQ09"/>
<dbReference type="InterPro" id="IPR051258">
    <property type="entry name" value="Diverse_Substrate_Transporter"/>
</dbReference>
<sequence>MNKNRIKGNILLFITSIIWGLAFVAQRLGGEVIGAYSFNGIRFFLGALSLIPLIIYFDKKNNNLAFSGIKKIIPSGILLGFILFIASALQQIGIMYTSVGNTAFITGLYIVLVPLIGILFRHKATKQTWISSVIAMIGLYFLSISKGFSINYGDLLELIGAFFWATHILSIDYFVKKYDALKLSMIQFFSCSIFSAVSAILFENTTTTMIYNAFIPILYGGLMSVGVAYTLQVVGQKYAKPSHAALILSLETVFGAIGAAIILSEKLTTRGYFGASLMFVGMIFSQIKLKNTK</sequence>
<feature type="transmembrane region" description="Helical" evidence="7">
    <location>
        <begin position="243"/>
        <end position="263"/>
    </location>
</feature>
<dbReference type="KEGG" id="hprf:HLPR_08710"/>
<feature type="domain" description="EamA" evidence="8">
    <location>
        <begin position="7"/>
        <end position="143"/>
    </location>
</feature>
<keyword evidence="4 7" id="KW-0812">Transmembrane</keyword>
<dbReference type="Proteomes" id="UP001321786">
    <property type="component" value="Chromosome"/>
</dbReference>
<evidence type="ECO:0000259" key="8">
    <source>
        <dbReference type="Pfam" id="PF00892"/>
    </source>
</evidence>
<dbReference type="PANTHER" id="PTHR42920">
    <property type="entry name" value="OS03G0707200 PROTEIN-RELATED"/>
    <property type="match status" value="1"/>
</dbReference>
<accession>A0AAU9EQ09</accession>
<evidence type="ECO:0000256" key="2">
    <source>
        <dbReference type="ARBA" id="ARBA00007362"/>
    </source>
</evidence>
<comment type="subcellular location">
    <subcellularLocation>
        <location evidence="1">Cell membrane</location>
        <topology evidence="1">Multi-pass membrane protein</topology>
    </subcellularLocation>
</comment>
<dbReference type="Pfam" id="PF00892">
    <property type="entry name" value="EamA"/>
    <property type="match status" value="2"/>
</dbReference>
<keyword evidence="6 7" id="KW-0472">Membrane</keyword>
<evidence type="ECO:0000256" key="3">
    <source>
        <dbReference type="ARBA" id="ARBA00022475"/>
    </source>
</evidence>
<dbReference type="InterPro" id="IPR037185">
    <property type="entry name" value="EmrE-like"/>
</dbReference>
<keyword evidence="5 7" id="KW-1133">Transmembrane helix</keyword>
<keyword evidence="3" id="KW-1003">Cell membrane</keyword>
<comment type="similarity">
    <text evidence="2">Belongs to the EamA transporter family.</text>
</comment>
<evidence type="ECO:0000256" key="5">
    <source>
        <dbReference type="ARBA" id="ARBA00022989"/>
    </source>
</evidence>
<feature type="transmembrane region" description="Helical" evidence="7">
    <location>
        <begin position="182"/>
        <end position="202"/>
    </location>
</feature>
<organism evidence="9 10">
    <name type="scientific">Helicovermis profundi</name>
    <dbReference type="NCBI Taxonomy" id="3065157"/>
    <lineage>
        <taxon>Bacteria</taxon>
        <taxon>Bacillati</taxon>
        <taxon>Bacillota</taxon>
        <taxon>Clostridia</taxon>
        <taxon>Helicovermis</taxon>
    </lineage>
</organism>
<feature type="domain" description="EamA" evidence="8">
    <location>
        <begin position="152"/>
        <end position="284"/>
    </location>
</feature>
<dbReference type="RefSeq" id="WP_338536853.1">
    <property type="nucleotide sequence ID" value="NZ_AP028654.1"/>
</dbReference>
<dbReference type="SUPFAM" id="SSF103481">
    <property type="entry name" value="Multidrug resistance efflux transporter EmrE"/>
    <property type="match status" value="2"/>
</dbReference>
<evidence type="ECO:0000256" key="1">
    <source>
        <dbReference type="ARBA" id="ARBA00004651"/>
    </source>
</evidence>
<keyword evidence="10" id="KW-1185">Reference proteome</keyword>
<name>A0AAU9EQ09_9FIRM</name>
<dbReference type="EMBL" id="AP028654">
    <property type="protein sequence ID" value="BEP28540.1"/>
    <property type="molecule type" value="Genomic_DNA"/>
</dbReference>
<dbReference type="InterPro" id="IPR000620">
    <property type="entry name" value="EamA_dom"/>
</dbReference>
<evidence type="ECO:0000313" key="9">
    <source>
        <dbReference type="EMBL" id="BEP28540.1"/>
    </source>
</evidence>
<evidence type="ECO:0000256" key="4">
    <source>
        <dbReference type="ARBA" id="ARBA00022692"/>
    </source>
</evidence>
<reference evidence="9 10" key="1">
    <citation type="submission" date="2023-08" db="EMBL/GenBank/DDBJ databases">
        <title>Helicovermis profunda gen. nov., sp. nov., a novel mesophilic, fermentative bacterium within the Bacillota from a deep-sea hydrothermal vent chimney.</title>
        <authorList>
            <person name="Miyazaki U."/>
            <person name="Mizutani D."/>
            <person name="Hashimoto Y."/>
            <person name="Tame A."/>
            <person name="Sawayama S."/>
            <person name="Miyazaki J."/>
            <person name="Takai K."/>
            <person name="Nakagawa S."/>
        </authorList>
    </citation>
    <scope>NUCLEOTIDE SEQUENCE [LARGE SCALE GENOMIC DNA]</scope>
    <source>
        <strain evidence="9 10">S502</strain>
    </source>
</reference>
<feature type="transmembrane region" description="Helical" evidence="7">
    <location>
        <begin position="269"/>
        <end position="287"/>
    </location>
</feature>
<protein>
    <submittedName>
        <fullName evidence="9">DMT family transporter</fullName>
    </submittedName>
</protein>
<feature type="transmembrane region" description="Helical" evidence="7">
    <location>
        <begin position="129"/>
        <end position="149"/>
    </location>
</feature>
<evidence type="ECO:0000256" key="7">
    <source>
        <dbReference type="SAM" id="Phobius"/>
    </source>
</evidence>
<dbReference type="PANTHER" id="PTHR42920:SF5">
    <property type="entry name" value="EAMA DOMAIN-CONTAINING PROTEIN"/>
    <property type="match status" value="1"/>
</dbReference>
<evidence type="ECO:0000313" key="10">
    <source>
        <dbReference type="Proteomes" id="UP001321786"/>
    </source>
</evidence>